<feature type="compositionally biased region" description="Basic and acidic residues" evidence="1">
    <location>
        <begin position="171"/>
        <end position="184"/>
    </location>
</feature>
<proteinExistence type="predicted"/>
<feature type="compositionally biased region" description="Basic and acidic residues" evidence="1">
    <location>
        <begin position="134"/>
        <end position="148"/>
    </location>
</feature>
<dbReference type="AlphaFoldDB" id="A0A165NP43"/>
<dbReference type="OrthoDB" id="3230534at2759"/>
<organism evidence="2 3">
    <name type="scientific">Daedalea quercina L-15889</name>
    <dbReference type="NCBI Taxonomy" id="1314783"/>
    <lineage>
        <taxon>Eukaryota</taxon>
        <taxon>Fungi</taxon>
        <taxon>Dikarya</taxon>
        <taxon>Basidiomycota</taxon>
        <taxon>Agaricomycotina</taxon>
        <taxon>Agaricomycetes</taxon>
        <taxon>Polyporales</taxon>
        <taxon>Fomitopsis</taxon>
    </lineage>
</organism>
<dbReference type="EMBL" id="KV429079">
    <property type="protein sequence ID" value="KZT67201.1"/>
    <property type="molecule type" value="Genomic_DNA"/>
</dbReference>
<name>A0A165NP43_9APHY</name>
<accession>A0A165NP43</accession>
<gene>
    <name evidence="2" type="ORF">DAEQUDRAFT_408299</name>
</gene>
<keyword evidence="3" id="KW-1185">Reference proteome</keyword>
<feature type="compositionally biased region" description="Polar residues" evidence="1">
    <location>
        <begin position="92"/>
        <end position="105"/>
    </location>
</feature>
<reference evidence="2 3" key="1">
    <citation type="journal article" date="2016" name="Mol. Biol. Evol.">
        <title>Comparative Genomics of Early-Diverging Mushroom-Forming Fungi Provides Insights into the Origins of Lignocellulose Decay Capabilities.</title>
        <authorList>
            <person name="Nagy L.G."/>
            <person name="Riley R."/>
            <person name="Tritt A."/>
            <person name="Adam C."/>
            <person name="Daum C."/>
            <person name="Floudas D."/>
            <person name="Sun H."/>
            <person name="Yadav J.S."/>
            <person name="Pangilinan J."/>
            <person name="Larsson K.H."/>
            <person name="Matsuura K."/>
            <person name="Barry K."/>
            <person name="Labutti K."/>
            <person name="Kuo R."/>
            <person name="Ohm R.A."/>
            <person name="Bhattacharya S.S."/>
            <person name="Shirouzu T."/>
            <person name="Yoshinaga Y."/>
            <person name="Martin F.M."/>
            <person name="Grigoriev I.V."/>
            <person name="Hibbett D.S."/>
        </authorList>
    </citation>
    <scope>NUCLEOTIDE SEQUENCE [LARGE SCALE GENOMIC DNA]</scope>
    <source>
        <strain evidence="2 3">L-15889</strain>
    </source>
</reference>
<feature type="compositionally biased region" description="Polar residues" evidence="1">
    <location>
        <begin position="277"/>
        <end position="299"/>
    </location>
</feature>
<dbReference type="Proteomes" id="UP000076727">
    <property type="component" value="Unassembled WGS sequence"/>
</dbReference>
<evidence type="ECO:0000256" key="1">
    <source>
        <dbReference type="SAM" id="MobiDB-lite"/>
    </source>
</evidence>
<feature type="compositionally biased region" description="Low complexity" evidence="1">
    <location>
        <begin position="337"/>
        <end position="346"/>
    </location>
</feature>
<evidence type="ECO:0000313" key="2">
    <source>
        <dbReference type="EMBL" id="KZT67201.1"/>
    </source>
</evidence>
<evidence type="ECO:0000313" key="3">
    <source>
        <dbReference type="Proteomes" id="UP000076727"/>
    </source>
</evidence>
<feature type="region of interest" description="Disordered" evidence="1">
    <location>
        <begin position="1"/>
        <end position="434"/>
    </location>
</feature>
<sequence>MDTSPNLPIPRLRLTRHSPPSRADTLNTPVAGPSHSRPSPETLRAQLYDDEDTEATPRMPAARIADSPEAPAAPVLPLDTPAARLRMVLSRVPNNKSPPRASTSRLPEPRTPSEPDSDLDPPYSITATPSIAKESLREIFSHALRRSEATPQKQKGRARRNSVGPASEVDPSPRIERVQHERAGNKGKRKSMSDEEAEHLSNLSRRSEESSRSSHSKAARWNALTAALNGTHSNTMPPTPPPERMVTDMTMPPSDASTDTATLLRELDRPGHESTPPHATSAPTRTLQMSEQFNGQSNLLDGDSEMRKALGGLDSYEGDSLANGHAPPFPPSHSKFTSPPSTRPTSWSARPKPDSPGTSRPPSASPGRPLSWSANQKSDPVSPGRPLSWNSHSKSHSAHNLQMPLGRRGSEELEHSTSSLGSSRASSSSQSAAD</sequence>
<feature type="compositionally biased region" description="Low complexity" evidence="1">
    <location>
        <begin position="416"/>
        <end position="434"/>
    </location>
</feature>
<protein>
    <submittedName>
        <fullName evidence="2">Uncharacterized protein</fullName>
    </submittedName>
</protein>
<dbReference type="STRING" id="1314783.A0A165NP43"/>